<reference evidence="1 2" key="2">
    <citation type="journal article" date="2022" name="Mol. Ecol. Resour.">
        <title>The genomes of chicory, endive, great burdock and yacon provide insights into Asteraceae paleo-polyploidization history and plant inulin production.</title>
        <authorList>
            <person name="Fan W."/>
            <person name="Wang S."/>
            <person name="Wang H."/>
            <person name="Wang A."/>
            <person name="Jiang F."/>
            <person name="Liu H."/>
            <person name="Zhao H."/>
            <person name="Xu D."/>
            <person name="Zhang Y."/>
        </authorList>
    </citation>
    <scope>NUCLEOTIDE SEQUENCE [LARGE SCALE GENOMIC DNA]</scope>
    <source>
        <strain evidence="2">cv. Punajuju</strain>
        <tissue evidence="1">Leaves</tissue>
    </source>
</reference>
<gene>
    <name evidence="1" type="ORF">L2E82_11474</name>
</gene>
<dbReference type="EMBL" id="CM042010">
    <property type="protein sequence ID" value="KAI3781459.1"/>
    <property type="molecule type" value="Genomic_DNA"/>
</dbReference>
<reference evidence="2" key="1">
    <citation type="journal article" date="2022" name="Mol. Ecol. Resour.">
        <title>The genomes of chicory, endive, great burdock and yacon provide insights into Asteraceae palaeo-polyploidization history and plant inulin production.</title>
        <authorList>
            <person name="Fan W."/>
            <person name="Wang S."/>
            <person name="Wang H."/>
            <person name="Wang A."/>
            <person name="Jiang F."/>
            <person name="Liu H."/>
            <person name="Zhao H."/>
            <person name="Xu D."/>
            <person name="Zhang Y."/>
        </authorList>
    </citation>
    <scope>NUCLEOTIDE SEQUENCE [LARGE SCALE GENOMIC DNA]</scope>
    <source>
        <strain evidence="2">cv. Punajuju</strain>
    </source>
</reference>
<dbReference type="Proteomes" id="UP001055811">
    <property type="component" value="Linkage Group LG02"/>
</dbReference>
<evidence type="ECO:0000313" key="2">
    <source>
        <dbReference type="Proteomes" id="UP001055811"/>
    </source>
</evidence>
<sequence length="110" mass="12212">MNILSMLLGDDCFCYVFVGSSNPPKKRYSKGIKKPLTPDFEATKSDEDILSLVHEDTTHEEPLHETKVTLEAPTTLVPHILETPITSYTPTYEVLVTSTAPTSDDPLHPL</sequence>
<name>A0ACB9GDE5_CICIN</name>
<accession>A0ACB9GDE5</accession>
<organism evidence="1 2">
    <name type="scientific">Cichorium intybus</name>
    <name type="common">Chicory</name>
    <dbReference type="NCBI Taxonomy" id="13427"/>
    <lineage>
        <taxon>Eukaryota</taxon>
        <taxon>Viridiplantae</taxon>
        <taxon>Streptophyta</taxon>
        <taxon>Embryophyta</taxon>
        <taxon>Tracheophyta</taxon>
        <taxon>Spermatophyta</taxon>
        <taxon>Magnoliopsida</taxon>
        <taxon>eudicotyledons</taxon>
        <taxon>Gunneridae</taxon>
        <taxon>Pentapetalae</taxon>
        <taxon>asterids</taxon>
        <taxon>campanulids</taxon>
        <taxon>Asterales</taxon>
        <taxon>Asteraceae</taxon>
        <taxon>Cichorioideae</taxon>
        <taxon>Cichorieae</taxon>
        <taxon>Cichoriinae</taxon>
        <taxon>Cichorium</taxon>
    </lineage>
</organism>
<proteinExistence type="predicted"/>
<evidence type="ECO:0000313" key="1">
    <source>
        <dbReference type="EMBL" id="KAI3781459.1"/>
    </source>
</evidence>
<protein>
    <submittedName>
        <fullName evidence="1">Uncharacterized protein</fullName>
    </submittedName>
</protein>
<keyword evidence="2" id="KW-1185">Reference proteome</keyword>
<comment type="caution">
    <text evidence="1">The sequence shown here is derived from an EMBL/GenBank/DDBJ whole genome shotgun (WGS) entry which is preliminary data.</text>
</comment>